<evidence type="ECO:0000313" key="2">
    <source>
        <dbReference type="EMBL" id="BBE10394.1"/>
    </source>
</evidence>
<evidence type="ECO:0000313" key="3">
    <source>
        <dbReference type="Proteomes" id="UP000282597"/>
    </source>
</evidence>
<dbReference type="KEGG" id="mcys:MCB1EB_2233"/>
<gene>
    <name evidence="2" type="ORF">MCB1EB_2233</name>
</gene>
<dbReference type="EMBL" id="AP018150">
    <property type="protein sequence ID" value="BBE10394.1"/>
    <property type="molecule type" value="Genomic_DNA"/>
</dbReference>
<reference evidence="2 3" key="1">
    <citation type="journal article" date="2018" name="Microbes Environ.">
        <title>Comparative Genomic Insights into Endofungal Lifestyles of Two Bacterial Endosymbionts, Mycoavidus cysteinexigens and Burkholderia rhizoxinica.</title>
        <authorList>
            <person name="Sharmin D."/>
            <person name="Guo Y."/>
            <person name="Nishizawa T."/>
            <person name="Ohshima S."/>
            <person name="Sato Y."/>
            <person name="Takashima Y."/>
            <person name="Narisawa K."/>
            <person name="Ohta H."/>
        </authorList>
    </citation>
    <scope>NUCLEOTIDE SEQUENCE [LARGE SCALE GENOMIC DNA]</scope>
    <source>
        <strain evidence="2 3">B1-EB</strain>
    </source>
</reference>
<dbReference type="Proteomes" id="UP000282597">
    <property type="component" value="Chromosome"/>
</dbReference>
<feature type="region of interest" description="Disordered" evidence="1">
    <location>
        <begin position="1"/>
        <end position="20"/>
    </location>
</feature>
<dbReference type="RefSeq" id="WP_052393919.1">
    <property type="nucleotide sequence ID" value="NZ_AP018150.1"/>
</dbReference>
<dbReference type="AlphaFoldDB" id="A0A2Z6EY51"/>
<protein>
    <submittedName>
        <fullName evidence="2">Uncharacterized protein</fullName>
    </submittedName>
</protein>
<proteinExistence type="predicted"/>
<accession>A0A2Z6EY51</accession>
<organism evidence="2 3">
    <name type="scientific">Mycoavidus cysteinexigens</name>
    <dbReference type="NCBI Taxonomy" id="1553431"/>
    <lineage>
        <taxon>Bacteria</taxon>
        <taxon>Pseudomonadati</taxon>
        <taxon>Pseudomonadota</taxon>
        <taxon>Betaproteobacteria</taxon>
        <taxon>Burkholderiales</taxon>
        <taxon>Burkholderiaceae</taxon>
        <taxon>Mycoavidus</taxon>
    </lineage>
</organism>
<keyword evidence="3" id="KW-1185">Reference proteome</keyword>
<evidence type="ECO:0000256" key="1">
    <source>
        <dbReference type="SAM" id="MobiDB-lite"/>
    </source>
</evidence>
<sequence length="209" mass="22762">MTKKVSVKDKKKPRSVAKSTKSKIDASALAEFVLKPSANAAAIVSEYATPLGEQNFGELTQALANSITEVRGGDMGRCEGMLMAQAQALQSIFMNFSRRALCQESQKNLESFFRMAMKAQNQCRMTLETLATIKNPPVVFAKQANIAHGYQQVNNSIAPLAHAEKLTIQSNELLEQQHEQRLDTRATGTATGFDSAMATLGKVDRTAHG</sequence>
<name>A0A2Z6EY51_9BURK</name>
<feature type="compositionally biased region" description="Basic residues" evidence="1">
    <location>
        <begin position="1"/>
        <end position="15"/>
    </location>
</feature>